<dbReference type="AlphaFoldDB" id="A0A0F6W132"/>
<keyword evidence="2" id="KW-0472">Membrane</keyword>
<dbReference type="EMBL" id="CP011125">
    <property type="protein sequence ID" value="AKF04565.1"/>
    <property type="molecule type" value="Genomic_DNA"/>
</dbReference>
<sequence>MTTRRDDEDDDALLRDIGALLREEEQETSMDAFGPLSPDEERALADGVLDRIGRATEEPGANVVPLAPRRRVRTWPAIAGAVAVAAALVLVLLPRRGPELPAYELVPPRPDATHRGDEQPASEEGYALGRELEVVLRPARRVERVGAQVLVERSEALTPLDASVEPADGGTLVVRVPTGEGTALDRAGTARLVFVVAPEGETSEGAQRLVWSVRLVE</sequence>
<evidence type="ECO:0000256" key="2">
    <source>
        <dbReference type="SAM" id="Phobius"/>
    </source>
</evidence>
<keyword evidence="2" id="KW-1133">Transmembrane helix</keyword>
<accession>A0A0F6W132</accession>
<protein>
    <submittedName>
        <fullName evidence="3">Uncharacterized protein</fullName>
    </submittedName>
</protein>
<evidence type="ECO:0000256" key="1">
    <source>
        <dbReference type="SAM" id="MobiDB-lite"/>
    </source>
</evidence>
<dbReference type="Proteomes" id="UP000034883">
    <property type="component" value="Chromosome"/>
</dbReference>
<dbReference type="RefSeq" id="WP_053231892.1">
    <property type="nucleotide sequence ID" value="NZ_CP011125.1"/>
</dbReference>
<evidence type="ECO:0000313" key="3">
    <source>
        <dbReference type="EMBL" id="AKF04565.1"/>
    </source>
</evidence>
<feature type="transmembrane region" description="Helical" evidence="2">
    <location>
        <begin position="74"/>
        <end position="93"/>
    </location>
</feature>
<feature type="region of interest" description="Disordered" evidence="1">
    <location>
        <begin position="104"/>
        <end position="124"/>
    </location>
</feature>
<keyword evidence="2" id="KW-0812">Transmembrane</keyword>
<proteinExistence type="predicted"/>
<keyword evidence="4" id="KW-1185">Reference proteome</keyword>
<gene>
    <name evidence="3" type="ORF">DB32_001714</name>
</gene>
<reference evidence="3 4" key="1">
    <citation type="submission" date="2015-03" db="EMBL/GenBank/DDBJ databases">
        <title>Genome assembly of Sandaracinus amylolyticus DSM 53668.</title>
        <authorList>
            <person name="Sharma G."/>
            <person name="Subramanian S."/>
        </authorList>
    </citation>
    <scope>NUCLEOTIDE SEQUENCE [LARGE SCALE GENOMIC DNA]</scope>
    <source>
        <strain evidence="3 4">DSM 53668</strain>
    </source>
</reference>
<dbReference type="STRING" id="927083.DB32_001714"/>
<name>A0A0F6W132_9BACT</name>
<organism evidence="3 4">
    <name type="scientific">Sandaracinus amylolyticus</name>
    <dbReference type="NCBI Taxonomy" id="927083"/>
    <lineage>
        <taxon>Bacteria</taxon>
        <taxon>Pseudomonadati</taxon>
        <taxon>Myxococcota</taxon>
        <taxon>Polyangia</taxon>
        <taxon>Polyangiales</taxon>
        <taxon>Sandaracinaceae</taxon>
        <taxon>Sandaracinus</taxon>
    </lineage>
</organism>
<dbReference type="KEGG" id="samy:DB32_001714"/>
<evidence type="ECO:0000313" key="4">
    <source>
        <dbReference type="Proteomes" id="UP000034883"/>
    </source>
</evidence>